<dbReference type="Proteomes" id="UP000077266">
    <property type="component" value="Unassembled WGS sequence"/>
</dbReference>
<sequence>MPTVPHVVQLFLRSYRALLYPTALATGVWVYVPVKHEDEFNPCPPPTSLDLGLWIPNAVLVATVKIEPDSLFRSAQRLHPRVVPFRHRNAKKSVDSPGVEIALLDRVANATQGPRVAIRESVADNSCWYTR</sequence>
<proteinExistence type="predicted"/>
<dbReference type="AlphaFoldDB" id="A0A165MIN5"/>
<evidence type="ECO:0000313" key="1">
    <source>
        <dbReference type="EMBL" id="KZV99321.1"/>
    </source>
</evidence>
<reference evidence="1 2" key="1">
    <citation type="journal article" date="2016" name="Mol. Biol. Evol.">
        <title>Comparative Genomics of Early-Diverging Mushroom-Forming Fungi Provides Insights into the Origins of Lignocellulose Decay Capabilities.</title>
        <authorList>
            <person name="Nagy L.G."/>
            <person name="Riley R."/>
            <person name="Tritt A."/>
            <person name="Adam C."/>
            <person name="Daum C."/>
            <person name="Floudas D."/>
            <person name="Sun H."/>
            <person name="Yadav J.S."/>
            <person name="Pangilinan J."/>
            <person name="Larsson K.H."/>
            <person name="Matsuura K."/>
            <person name="Barry K."/>
            <person name="Labutti K."/>
            <person name="Kuo R."/>
            <person name="Ohm R.A."/>
            <person name="Bhattacharya S.S."/>
            <person name="Shirouzu T."/>
            <person name="Yoshinaga Y."/>
            <person name="Martin F.M."/>
            <person name="Grigoriev I.V."/>
            <person name="Hibbett D.S."/>
        </authorList>
    </citation>
    <scope>NUCLEOTIDE SEQUENCE [LARGE SCALE GENOMIC DNA]</scope>
    <source>
        <strain evidence="1 2">HHB12029</strain>
    </source>
</reference>
<name>A0A165MIN5_EXIGL</name>
<protein>
    <submittedName>
        <fullName evidence="1">Uncharacterized protein</fullName>
    </submittedName>
</protein>
<organism evidence="1 2">
    <name type="scientific">Exidia glandulosa HHB12029</name>
    <dbReference type="NCBI Taxonomy" id="1314781"/>
    <lineage>
        <taxon>Eukaryota</taxon>
        <taxon>Fungi</taxon>
        <taxon>Dikarya</taxon>
        <taxon>Basidiomycota</taxon>
        <taxon>Agaricomycotina</taxon>
        <taxon>Agaricomycetes</taxon>
        <taxon>Auriculariales</taxon>
        <taxon>Exidiaceae</taxon>
        <taxon>Exidia</taxon>
    </lineage>
</organism>
<dbReference type="EMBL" id="KV425911">
    <property type="protein sequence ID" value="KZV99321.1"/>
    <property type="molecule type" value="Genomic_DNA"/>
</dbReference>
<gene>
    <name evidence="1" type="ORF">EXIGLDRAFT_252862</name>
</gene>
<keyword evidence="2" id="KW-1185">Reference proteome</keyword>
<accession>A0A165MIN5</accession>
<dbReference type="InParanoid" id="A0A165MIN5"/>
<evidence type="ECO:0000313" key="2">
    <source>
        <dbReference type="Proteomes" id="UP000077266"/>
    </source>
</evidence>